<evidence type="ECO:0000259" key="6">
    <source>
        <dbReference type="PROSITE" id="PS50850"/>
    </source>
</evidence>
<dbReference type="PANTHER" id="PTHR23501:SF1">
    <property type="entry name" value="TRANSPORT PROTEIN HSRA-RELATED"/>
    <property type="match status" value="1"/>
</dbReference>
<protein>
    <submittedName>
        <fullName evidence="7">Drug resistance transporter, EmrB/QacA subfamily</fullName>
    </submittedName>
</protein>
<evidence type="ECO:0000256" key="2">
    <source>
        <dbReference type="ARBA" id="ARBA00022692"/>
    </source>
</evidence>
<evidence type="ECO:0000256" key="3">
    <source>
        <dbReference type="ARBA" id="ARBA00022989"/>
    </source>
</evidence>
<feature type="transmembrane region" description="Helical" evidence="5">
    <location>
        <begin position="162"/>
        <end position="180"/>
    </location>
</feature>
<comment type="subcellular location">
    <subcellularLocation>
        <location evidence="1">Membrane</location>
        <topology evidence="1">Multi-pass membrane protein</topology>
    </subcellularLocation>
</comment>
<feature type="domain" description="Major facilitator superfamily (MFS) profile" evidence="6">
    <location>
        <begin position="10"/>
        <end position="455"/>
    </location>
</feature>
<dbReference type="Proteomes" id="UP000193083">
    <property type="component" value="Unassembled WGS sequence"/>
</dbReference>
<dbReference type="AlphaFoldDB" id="A0A1X7NT43"/>
<evidence type="ECO:0000313" key="8">
    <source>
        <dbReference type="Proteomes" id="UP000193083"/>
    </source>
</evidence>
<dbReference type="GO" id="GO:0005886">
    <property type="term" value="C:plasma membrane"/>
    <property type="evidence" value="ECO:0007669"/>
    <property type="project" value="TreeGrafter"/>
</dbReference>
<feature type="transmembrane region" description="Helical" evidence="5">
    <location>
        <begin position="225"/>
        <end position="242"/>
    </location>
</feature>
<keyword evidence="3 5" id="KW-1133">Transmembrane helix</keyword>
<dbReference type="GO" id="GO:0022857">
    <property type="term" value="F:transmembrane transporter activity"/>
    <property type="evidence" value="ECO:0007669"/>
    <property type="project" value="InterPro"/>
</dbReference>
<feature type="transmembrane region" description="Helical" evidence="5">
    <location>
        <begin position="76"/>
        <end position="95"/>
    </location>
</feature>
<feature type="transmembrane region" description="Helical" evidence="5">
    <location>
        <begin position="200"/>
        <end position="219"/>
    </location>
</feature>
<dbReference type="PANTHER" id="PTHR23501">
    <property type="entry name" value="MAJOR FACILITATOR SUPERFAMILY"/>
    <property type="match status" value="1"/>
</dbReference>
<evidence type="ECO:0000256" key="1">
    <source>
        <dbReference type="ARBA" id="ARBA00004141"/>
    </source>
</evidence>
<dbReference type="Gene3D" id="1.20.1720.10">
    <property type="entry name" value="Multidrug resistance protein D"/>
    <property type="match status" value="1"/>
</dbReference>
<keyword evidence="8" id="KW-1185">Reference proteome</keyword>
<evidence type="ECO:0000313" key="7">
    <source>
        <dbReference type="EMBL" id="SMH40400.1"/>
    </source>
</evidence>
<feature type="transmembrane region" description="Helical" evidence="5">
    <location>
        <begin position="134"/>
        <end position="156"/>
    </location>
</feature>
<feature type="transmembrane region" description="Helical" evidence="5">
    <location>
        <begin position="101"/>
        <end position="122"/>
    </location>
</feature>
<keyword evidence="2 5" id="KW-0812">Transmembrane</keyword>
<feature type="transmembrane region" description="Helical" evidence="5">
    <location>
        <begin position="392"/>
        <end position="416"/>
    </location>
</feature>
<feature type="transmembrane region" description="Helical" evidence="5">
    <location>
        <begin position="353"/>
        <end position="380"/>
    </location>
</feature>
<dbReference type="EMBL" id="FXBL01000004">
    <property type="protein sequence ID" value="SMH40400.1"/>
    <property type="molecule type" value="Genomic_DNA"/>
</dbReference>
<feature type="transmembrane region" description="Helical" evidence="5">
    <location>
        <begin position="329"/>
        <end position="347"/>
    </location>
</feature>
<dbReference type="Gene3D" id="1.20.1250.20">
    <property type="entry name" value="MFS general substrate transporter like domains"/>
    <property type="match status" value="1"/>
</dbReference>
<evidence type="ECO:0000256" key="5">
    <source>
        <dbReference type="SAM" id="Phobius"/>
    </source>
</evidence>
<dbReference type="PRINTS" id="PR01036">
    <property type="entry name" value="TCRTETB"/>
</dbReference>
<dbReference type="InterPro" id="IPR011701">
    <property type="entry name" value="MFS"/>
</dbReference>
<sequence length="476" mass="48894">MEPAPLGRTAPLVLAVALFMEQMDSTVIATSLPAIASDIGTSPVALKLALTAYLVSLAIFIPVSGWMAERFGAKRVFRIAIGVFVLGSVACAFAGSLGAFVVARFVQGMGGAMMTPVARLVLVRATPKSELVQAMAWLTIPGLIGPLIGPPVGGFITTFFTWHWIFLINLPIGLAGIYLAGRVLPDIEPSGGGSLDRKGFVLSAMAASGIVFGLSVVSLPALPPAVGLATALFGLACGWLYVRHARRTPAPILDLRLFSNPVFRAAILGGSLFRIGAGAVPFLLPLFFQLGFGMTPFQSGMLTFASAGGAILLKFMASAALRAGGFRNVLIAGGLAGAAFIGINASFTAGTPWPVIVAVLFASGFLRSLFFTSVNALVFAEISEAQAAQATALAAATQQISIALGVAVAGGALEAISLITGEALTTHAFVWAFLIVAALTSLAALPFVWLDPDAGSSVSGKAPVARSTTPINPPQQ</sequence>
<accession>A0A1X7NT43</accession>
<keyword evidence="4 5" id="KW-0472">Membrane</keyword>
<organism evidence="7 8">
    <name type="scientific">Mesorhizobium australicum</name>
    <dbReference type="NCBI Taxonomy" id="536018"/>
    <lineage>
        <taxon>Bacteria</taxon>
        <taxon>Pseudomonadati</taxon>
        <taxon>Pseudomonadota</taxon>
        <taxon>Alphaproteobacteria</taxon>
        <taxon>Hyphomicrobiales</taxon>
        <taxon>Phyllobacteriaceae</taxon>
        <taxon>Mesorhizobium</taxon>
    </lineage>
</organism>
<dbReference type="PROSITE" id="PS50850">
    <property type="entry name" value="MFS"/>
    <property type="match status" value="1"/>
</dbReference>
<proteinExistence type="predicted"/>
<dbReference type="InterPro" id="IPR020846">
    <property type="entry name" value="MFS_dom"/>
</dbReference>
<feature type="transmembrane region" description="Helical" evidence="5">
    <location>
        <begin position="45"/>
        <end position="64"/>
    </location>
</feature>
<feature type="transmembrane region" description="Helical" evidence="5">
    <location>
        <begin position="300"/>
        <end position="317"/>
    </location>
</feature>
<evidence type="ECO:0000256" key="4">
    <source>
        <dbReference type="ARBA" id="ARBA00023136"/>
    </source>
</evidence>
<dbReference type="Pfam" id="PF07690">
    <property type="entry name" value="MFS_1"/>
    <property type="match status" value="2"/>
</dbReference>
<dbReference type="InterPro" id="IPR036259">
    <property type="entry name" value="MFS_trans_sf"/>
</dbReference>
<name>A0A1X7NT43_9HYPH</name>
<dbReference type="SUPFAM" id="SSF103473">
    <property type="entry name" value="MFS general substrate transporter"/>
    <property type="match status" value="1"/>
</dbReference>
<feature type="transmembrane region" description="Helical" evidence="5">
    <location>
        <begin position="428"/>
        <end position="450"/>
    </location>
</feature>
<gene>
    <name evidence="7" type="ORF">SAMN02982922_2310</name>
</gene>
<reference evidence="7 8" key="1">
    <citation type="submission" date="2017-04" db="EMBL/GenBank/DDBJ databases">
        <authorList>
            <person name="Afonso C.L."/>
            <person name="Miller P.J."/>
            <person name="Scott M.A."/>
            <person name="Spackman E."/>
            <person name="Goraichik I."/>
            <person name="Dimitrov K.M."/>
            <person name="Suarez D.L."/>
            <person name="Swayne D.E."/>
        </authorList>
    </citation>
    <scope>NUCLEOTIDE SEQUENCE [LARGE SCALE GENOMIC DNA]</scope>
    <source>
        <strain evidence="7 8">B5P</strain>
    </source>
</reference>
<feature type="transmembrane region" description="Helical" evidence="5">
    <location>
        <begin position="262"/>
        <end position="288"/>
    </location>
</feature>